<keyword evidence="2" id="KW-1185">Reference proteome</keyword>
<reference evidence="1 2" key="1">
    <citation type="journal article" date="2024" name="Chem. Sci.">
        <title>Discovery of megapolipeptins by genome mining of a Burkholderiales bacteria collection.</title>
        <authorList>
            <person name="Paulo B.S."/>
            <person name="Recchia M.J.J."/>
            <person name="Lee S."/>
            <person name="Fergusson C.H."/>
            <person name="Romanowski S.B."/>
            <person name="Hernandez A."/>
            <person name="Krull N."/>
            <person name="Liu D.Y."/>
            <person name="Cavanagh H."/>
            <person name="Bos A."/>
            <person name="Gray C.A."/>
            <person name="Murphy B.T."/>
            <person name="Linington R.G."/>
            <person name="Eustaquio A.S."/>
        </authorList>
    </citation>
    <scope>NUCLEOTIDE SEQUENCE [LARGE SCALE GENOMIC DNA]</scope>
    <source>
        <strain evidence="1 2">RL17-338-BIC-A</strain>
    </source>
</reference>
<dbReference type="RefSeq" id="WP_408339961.1">
    <property type="nucleotide sequence ID" value="NZ_JAQQCF010000039.1"/>
</dbReference>
<dbReference type="Proteomes" id="UP001629432">
    <property type="component" value="Unassembled WGS sequence"/>
</dbReference>
<protein>
    <submittedName>
        <fullName evidence="1">Uncharacterized protein</fullName>
    </submittedName>
</protein>
<evidence type="ECO:0000313" key="2">
    <source>
        <dbReference type="Proteomes" id="UP001629432"/>
    </source>
</evidence>
<accession>A0ABW9E1W8</accession>
<proteinExistence type="predicted"/>
<sequence length="90" mass="9965">MKFTRRSGCGATLIAGADLEVAYFQLCLCVRIVLGQIHGDAAQDCKVLRCFLDFHTTLDFAKDHVEYPVHAVFDALKETPLENRATPALP</sequence>
<gene>
    <name evidence="1" type="ORF">PQQ63_32255</name>
</gene>
<organism evidence="1 2">
    <name type="scientific">Paraburkholderia metrosideri</name>
    <dbReference type="NCBI Taxonomy" id="580937"/>
    <lineage>
        <taxon>Bacteria</taxon>
        <taxon>Pseudomonadati</taxon>
        <taxon>Pseudomonadota</taxon>
        <taxon>Betaproteobacteria</taxon>
        <taxon>Burkholderiales</taxon>
        <taxon>Burkholderiaceae</taxon>
        <taxon>Paraburkholderia</taxon>
    </lineage>
</organism>
<dbReference type="EMBL" id="JAQQCF010000039">
    <property type="protein sequence ID" value="MFM0641375.1"/>
    <property type="molecule type" value="Genomic_DNA"/>
</dbReference>
<evidence type="ECO:0000313" key="1">
    <source>
        <dbReference type="EMBL" id="MFM0641375.1"/>
    </source>
</evidence>
<comment type="caution">
    <text evidence="1">The sequence shown here is derived from an EMBL/GenBank/DDBJ whole genome shotgun (WGS) entry which is preliminary data.</text>
</comment>
<name>A0ABW9E1W8_9BURK</name>